<dbReference type="AlphaFoldDB" id="A0A0D9W822"/>
<dbReference type="Gramene" id="LPERR04G17360.1">
    <property type="protein sequence ID" value="LPERR04G17360.1"/>
    <property type="gene ID" value="LPERR04G17360"/>
</dbReference>
<dbReference type="EnsemblPlants" id="LPERR04G17360.1">
    <property type="protein sequence ID" value="LPERR04G17360.1"/>
    <property type="gene ID" value="LPERR04G17360"/>
</dbReference>
<organism evidence="2 3">
    <name type="scientific">Leersia perrieri</name>
    <dbReference type="NCBI Taxonomy" id="77586"/>
    <lineage>
        <taxon>Eukaryota</taxon>
        <taxon>Viridiplantae</taxon>
        <taxon>Streptophyta</taxon>
        <taxon>Embryophyta</taxon>
        <taxon>Tracheophyta</taxon>
        <taxon>Spermatophyta</taxon>
        <taxon>Magnoliopsida</taxon>
        <taxon>Liliopsida</taxon>
        <taxon>Poales</taxon>
        <taxon>Poaceae</taxon>
        <taxon>BOP clade</taxon>
        <taxon>Oryzoideae</taxon>
        <taxon>Oryzeae</taxon>
        <taxon>Oryzinae</taxon>
        <taxon>Leersia</taxon>
    </lineage>
</organism>
<feature type="region of interest" description="Disordered" evidence="1">
    <location>
        <begin position="52"/>
        <end position="80"/>
    </location>
</feature>
<proteinExistence type="predicted"/>
<reference evidence="3" key="2">
    <citation type="submission" date="2013-12" db="EMBL/GenBank/DDBJ databases">
        <authorList>
            <person name="Yu Y."/>
            <person name="Lee S."/>
            <person name="de Baynast K."/>
            <person name="Wissotski M."/>
            <person name="Liu L."/>
            <person name="Talag J."/>
            <person name="Goicoechea J."/>
            <person name="Angelova A."/>
            <person name="Jetty R."/>
            <person name="Kudrna D."/>
            <person name="Golser W."/>
            <person name="Rivera L."/>
            <person name="Zhang J."/>
            <person name="Wing R."/>
        </authorList>
    </citation>
    <scope>NUCLEOTIDE SEQUENCE</scope>
</reference>
<dbReference type="STRING" id="77586.A0A0D9W822"/>
<evidence type="ECO:0000313" key="3">
    <source>
        <dbReference type="Proteomes" id="UP000032180"/>
    </source>
</evidence>
<accession>A0A0D9W822</accession>
<dbReference type="PANTHER" id="PTHR35459:SF2">
    <property type="entry name" value="T1N6.14 PROTEIN"/>
    <property type="match status" value="1"/>
</dbReference>
<sequence length="157" mass="17051">MRATVANLRGPFLQFCQGTDAQRKDAALEIQKGMKALMKLYKEMELDLSVAAGPTTDEPATGDARNMPDEKIPSGEKNQVPLTDQTASCMHNSGEKVPLNPVISEISAERPSVEIKREGEPSVVDTKMPGQRLEGSYVVGGSPTGWNFFMWPGSRAV</sequence>
<evidence type="ECO:0000256" key="1">
    <source>
        <dbReference type="SAM" id="MobiDB-lite"/>
    </source>
</evidence>
<keyword evidence="3" id="KW-1185">Reference proteome</keyword>
<name>A0A0D9W822_9ORYZ</name>
<dbReference type="HOGENOM" id="CLU_080835_0_0_1"/>
<dbReference type="Proteomes" id="UP000032180">
    <property type="component" value="Chromosome 4"/>
</dbReference>
<reference evidence="2 3" key="1">
    <citation type="submission" date="2012-08" db="EMBL/GenBank/DDBJ databases">
        <title>Oryza genome evolution.</title>
        <authorList>
            <person name="Wing R.A."/>
        </authorList>
    </citation>
    <scope>NUCLEOTIDE SEQUENCE</scope>
</reference>
<protein>
    <submittedName>
        <fullName evidence="2">Uncharacterized protein</fullName>
    </submittedName>
</protein>
<dbReference type="PANTHER" id="PTHR35459">
    <property type="entry name" value="T1N6.14 PROTEIN"/>
    <property type="match status" value="1"/>
</dbReference>
<dbReference type="eggNOG" id="ENOG502S1AR">
    <property type="taxonomic scope" value="Eukaryota"/>
</dbReference>
<evidence type="ECO:0000313" key="2">
    <source>
        <dbReference type="EnsemblPlants" id="LPERR04G17360.1"/>
    </source>
</evidence>
<reference evidence="2" key="3">
    <citation type="submission" date="2015-04" db="UniProtKB">
        <authorList>
            <consortium name="EnsemblPlants"/>
        </authorList>
    </citation>
    <scope>IDENTIFICATION</scope>
</reference>